<keyword evidence="3" id="KW-1185">Reference proteome</keyword>
<dbReference type="PANTHER" id="PTHR47219:SF9">
    <property type="entry name" value="GTPASE ACTIVATING PROTEIN AND CENTROSOME-ASSOCIATED, ISOFORM B"/>
    <property type="match status" value="1"/>
</dbReference>
<dbReference type="PROSITE" id="PS50086">
    <property type="entry name" value="TBC_RABGAP"/>
    <property type="match status" value="1"/>
</dbReference>
<dbReference type="InterPro" id="IPR035969">
    <property type="entry name" value="Rab-GAP_TBC_sf"/>
</dbReference>
<dbReference type="SUPFAM" id="SSF47923">
    <property type="entry name" value="Ypt/Rab-GAP domain of gyp1p"/>
    <property type="match status" value="1"/>
</dbReference>
<dbReference type="RefSeq" id="XP_014159803.1">
    <property type="nucleotide sequence ID" value="XM_014304328.1"/>
</dbReference>
<organism evidence="2 3">
    <name type="scientific">Sphaeroforma arctica JP610</name>
    <dbReference type="NCBI Taxonomy" id="667725"/>
    <lineage>
        <taxon>Eukaryota</taxon>
        <taxon>Ichthyosporea</taxon>
        <taxon>Ichthyophonida</taxon>
        <taxon>Sphaeroforma</taxon>
    </lineage>
</organism>
<dbReference type="GO" id="GO:0005096">
    <property type="term" value="F:GTPase activator activity"/>
    <property type="evidence" value="ECO:0007669"/>
    <property type="project" value="TreeGrafter"/>
</dbReference>
<proteinExistence type="predicted"/>
<dbReference type="GeneID" id="25902443"/>
<accession>A0A0L0GAI6</accession>
<dbReference type="STRING" id="667725.A0A0L0GAI6"/>
<evidence type="ECO:0000259" key="1">
    <source>
        <dbReference type="PROSITE" id="PS50086"/>
    </source>
</evidence>
<protein>
    <recommendedName>
        <fullName evidence="1">Rab-GAP TBC domain-containing protein</fullName>
    </recommendedName>
</protein>
<dbReference type="GO" id="GO:0031267">
    <property type="term" value="F:small GTPase binding"/>
    <property type="evidence" value="ECO:0007669"/>
    <property type="project" value="TreeGrafter"/>
</dbReference>
<evidence type="ECO:0000313" key="2">
    <source>
        <dbReference type="EMBL" id="KNC85901.1"/>
    </source>
</evidence>
<sequence>MEDGNHTFVDAYGFVRPLEEKDVIDALQKKVAERDAARAIKWKKEKLFADVTKHASIDKLKPHCRLGIPSTLRGDVWLVVSGASVAMATNEDKYAQLIDRMSMINFSMSKPIETDVRRTFPNHVDFAGDGSDMDKV</sequence>
<dbReference type="Proteomes" id="UP000054560">
    <property type="component" value="Unassembled WGS sequence"/>
</dbReference>
<dbReference type="PANTHER" id="PTHR47219">
    <property type="entry name" value="RAB GTPASE-ACTIVATING PROTEIN 1-LIKE"/>
    <property type="match status" value="1"/>
</dbReference>
<gene>
    <name evidence="2" type="ORF">SARC_01939</name>
</gene>
<dbReference type="InterPro" id="IPR000195">
    <property type="entry name" value="Rab-GAP-TBC_dom"/>
</dbReference>
<dbReference type="EMBL" id="KQ241678">
    <property type="protein sequence ID" value="KNC85901.1"/>
    <property type="molecule type" value="Genomic_DNA"/>
</dbReference>
<dbReference type="AlphaFoldDB" id="A0A0L0GAI6"/>
<name>A0A0L0GAI6_9EUKA</name>
<reference evidence="2 3" key="1">
    <citation type="submission" date="2011-02" db="EMBL/GenBank/DDBJ databases">
        <title>The Genome Sequence of Sphaeroforma arctica JP610.</title>
        <authorList>
            <consortium name="The Broad Institute Genome Sequencing Platform"/>
            <person name="Russ C."/>
            <person name="Cuomo C."/>
            <person name="Young S.K."/>
            <person name="Zeng Q."/>
            <person name="Gargeya S."/>
            <person name="Alvarado L."/>
            <person name="Berlin A."/>
            <person name="Chapman S.B."/>
            <person name="Chen Z."/>
            <person name="Freedman E."/>
            <person name="Gellesch M."/>
            <person name="Goldberg J."/>
            <person name="Griggs A."/>
            <person name="Gujja S."/>
            <person name="Heilman E."/>
            <person name="Heiman D."/>
            <person name="Howarth C."/>
            <person name="Mehta T."/>
            <person name="Neiman D."/>
            <person name="Pearson M."/>
            <person name="Roberts A."/>
            <person name="Saif S."/>
            <person name="Shea T."/>
            <person name="Shenoy N."/>
            <person name="Sisk P."/>
            <person name="Stolte C."/>
            <person name="Sykes S."/>
            <person name="White J."/>
            <person name="Yandava C."/>
            <person name="Burger G."/>
            <person name="Gray M.W."/>
            <person name="Holland P.W.H."/>
            <person name="King N."/>
            <person name="Lang F.B.F."/>
            <person name="Roger A.J."/>
            <person name="Ruiz-Trillo I."/>
            <person name="Haas B."/>
            <person name="Nusbaum C."/>
            <person name="Birren B."/>
        </authorList>
    </citation>
    <scope>NUCLEOTIDE SEQUENCE [LARGE SCALE GENOMIC DNA]</scope>
    <source>
        <strain evidence="2 3">JP610</strain>
    </source>
</reference>
<dbReference type="InterPro" id="IPR050302">
    <property type="entry name" value="Rab_GAP_TBC_domain"/>
</dbReference>
<feature type="domain" description="Rab-GAP TBC" evidence="1">
    <location>
        <begin position="67"/>
        <end position="136"/>
    </location>
</feature>
<evidence type="ECO:0000313" key="3">
    <source>
        <dbReference type="Proteomes" id="UP000054560"/>
    </source>
</evidence>
<dbReference type="OrthoDB" id="294251at2759"/>